<gene>
    <name evidence="2" type="primary">srfAB</name>
    <name evidence="2" type="ORF">SNEC2469_LOCUS29222</name>
</gene>
<feature type="non-terminal residue" evidence="2">
    <location>
        <position position="269"/>
    </location>
</feature>
<dbReference type="InterPro" id="IPR042099">
    <property type="entry name" value="ANL_N_sf"/>
</dbReference>
<dbReference type="InterPro" id="IPR020845">
    <property type="entry name" value="AMP-binding_CS"/>
</dbReference>
<dbReference type="Gene3D" id="3.40.50.12780">
    <property type="entry name" value="N-terminal domain of ligase-like"/>
    <property type="match status" value="1"/>
</dbReference>
<proteinExistence type="predicted"/>
<evidence type="ECO:0000259" key="1">
    <source>
        <dbReference type="Pfam" id="PF00501"/>
    </source>
</evidence>
<dbReference type="PANTHER" id="PTHR45527:SF1">
    <property type="entry name" value="FATTY ACID SYNTHASE"/>
    <property type="match status" value="1"/>
</dbReference>
<dbReference type="Pfam" id="PF00501">
    <property type="entry name" value="AMP-binding"/>
    <property type="match status" value="1"/>
</dbReference>
<dbReference type="OrthoDB" id="416786at2759"/>
<dbReference type="SUPFAM" id="SSF56801">
    <property type="entry name" value="Acetyl-CoA synthetase-like"/>
    <property type="match status" value="1"/>
</dbReference>
<name>A0A813B050_9DINO</name>
<accession>A0A813B050</accession>
<keyword evidence="3" id="KW-1185">Reference proteome</keyword>
<dbReference type="PANTHER" id="PTHR45527">
    <property type="entry name" value="NONRIBOSOMAL PEPTIDE SYNTHETASE"/>
    <property type="match status" value="1"/>
</dbReference>
<comment type="caution">
    <text evidence="2">The sequence shown here is derived from an EMBL/GenBank/DDBJ whole genome shotgun (WGS) entry which is preliminary data.</text>
</comment>
<dbReference type="InterPro" id="IPR000873">
    <property type="entry name" value="AMP-dep_synth/lig_dom"/>
</dbReference>
<dbReference type="PROSITE" id="PS00455">
    <property type="entry name" value="AMP_BINDING"/>
    <property type="match status" value="1"/>
</dbReference>
<evidence type="ECO:0000313" key="2">
    <source>
        <dbReference type="EMBL" id="CAE7884834.1"/>
    </source>
</evidence>
<dbReference type="GO" id="GO:0031177">
    <property type="term" value="F:phosphopantetheine binding"/>
    <property type="evidence" value="ECO:0007669"/>
    <property type="project" value="TreeGrafter"/>
</dbReference>
<evidence type="ECO:0000313" key="3">
    <source>
        <dbReference type="Proteomes" id="UP000601435"/>
    </source>
</evidence>
<dbReference type="GO" id="GO:0005737">
    <property type="term" value="C:cytoplasm"/>
    <property type="evidence" value="ECO:0007669"/>
    <property type="project" value="TreeGrafter"/>
</dbReference>
<organism evidence="2 3">
    <name type="scientific">Symbiodinium necroappetens</name>
    <dbReference type="NCBI Taxonomy" id="1628268"/>
    <lineage>
        <taxon>Eukaryota</taxon>
        <taxon>Sar</taxon>
        <taxon>Alveolata</taxon>
        <taxon>Dinophyceae</taxon>
        <taxon>Suessiales</taxon>
        <taxon>Symbiodiniaceae</taxon>
        <taxon>Symbiodinium</taxon>
    </lineage>
</organism>
<dbReference type="Proteomes" id="UP000601435">
    <property type="component" value="Unassembled WGS sequence"/>
</dbReference>
<feature type="domain" description="AMP-dependent synthetase/ligase" evidence="1">
    <location>
        <begin position="2"/>
        <end position="170"/>
    </location>
</feature>
<dbReference type="AlphaFoldDB" id="A0A813B050"/>
<dbReference type="GO" id="GO:0043041">
    <property type="term" value="P:amino acid activation for nonribosomal peptide biosynthetic process"/>
    <property type="evidence" value="ECO:0007669"/>
    <property type="project" value="TreeGrafter"/>
</dbReference>
<sequence length="269" mass="29157">IVALSLPRSSAQVVSILGALLAGAGYLPMDDTGPEARKRLVLEDSRAKVLISDANSQECKQLAADLGLHWVAISSFGSFTVTEAQRPALQSGAGICDTGDVAMLIYTSGSTGEPKGIVYDHQHLLHGAWFWAEEHAMSESSVQLFKSPYFWAVMEWEVFPALIRGGKLVVGSFVLVLAKVVGPFIMAEGSFELMPPGEAGEICFGGVLAARYWQRLELTAAKFVPTEDFGRIYRTGDLGRFREGALEVVGRLDRQLKVNGVRVEPGEIE</sequence>
<dbReference type="EMBL" id="CAJNJA010065234">
    <property type="protein sequence ID" value="CAE7884834.1"/>
    <property type="molecule type" value="Genomic_DNA"/>
</dbReference>
<dbReference type="GO" id="GO:0044550">
    <property type="term" value="P:secondary metabolite biosynthetic process"/>
    <property type="evidence" value="ECO:0007669"/>
    <property type="project" value="TreeGrafter"/>
</dbReference>
<dbReference type="Gene3D" id="3.40.50.980">
    <property type="match status" value="2"/>
</dbReference>
<reference evidence="2" key="1">
    <citation type="submission" date="2021-02" db="EMBL/GenBank/DDBJ databases">
        <authorList>
            <person name="Dougan E. K."/>
            <person name="Rhodes N."/>
            <person name="Thang M."/>
            <person name="Chan C."/>
        </authorList>
    </citation>
    <scope>NUCLEOTIDE SEQUENCE</scope>
</reference>
<feature type="non-terminal residue" evidence="2">
    <location>
        <position position="1"/>
    </location>
</feature>
<protein>
    <submittedName>
        <fullName evidence="2">SrfAB protein</fullName>
    </submittedName>
</protein>